<comment type="caution">
    <text evidence="1">The sequence shown here is derived from an EMBL/GenBank/DDBJ whole genome shotgun (WGS) entry which is preliminary data.</text>
</comment>
<name>A0A369QF89_9BACT</name>
<reference evidence="1 2" key="1">
    <citation type="submission" date="2018-04" db="EMBL/GenBank/DDBJ databases">
        <title>Adhaeribacter sp. HMF7616 genome sequencing and assembly.</title>
        <authorList>
            <person name="Kang H."/>
            <person name="Kang J."/>
            <person name="Cha I."/>
            <person name="Kim H."/>
            <person name="Joh K."/>
        </authorList>
    </citation>
    <scope>NUCLEOTIDE SEQUENCE [LARGE SCALE GENOMIC DNA]</scope>
    <source>
        <strain evidence="1 2">HMF7616</strain>
    </source>
</reference>
<proteinExistence type="predicted"/>
<accession>A0A369QF89</accession>
<dbReference type="AlphaFoldDB" id="A0A369QF89"/>
<keyword evidence="2" id="KW-1185">Reference proteome</keyword>
<organism evidence="1 2">
    <name type="scientific">Adhaeribacter pallidiroseus</name>
    <dbReference type="NCBI Taxonomy" id="2072847"/>
    <lineage>
        <taxon>Bacteria</taxon>
        <taxon>Pseudomonadati</taxon>
        <taxon>Bacteroidota</taxon>
        <taxon>Cytophagia</taxon>
        <taxon>Cytophagales</taxon>
        <taxon>Hymenobacteraceae</taxon>
        <taxon>Adhaeribacter</taxon>
    </lineage>
</organism>
<sequence>MVNQFLSSAFGYLIKKTGQILPGHVFSKIAQELVVTGSNVLGFTKFSFKTF</sequence>
<dbReference type="Proteomes" id="UP000253919">
    <property type="component" value="Unassembled WGS sequence"/>
</dbReference>
<evidence type="ECO:0000313" key="2">
    <source>
        <dbReference type="Proteomes" id="UP000253919"/>
    </source>
</evidence>
<protein>
    <submittedName>
        <fullName evidence="1">Uncharacterized protein</fullName>
    </submittedName>
</protein>
<evidence type="ECO:0000313" key="1">
    <source>
        <dbReference type="EMBL" id="RDC63374.1"/>
    </source>
</evidence>
<gene>
    <name evidence="1" type="ORF">AHMF7616_01977</name>
</gene>
<dbReference type="EMBL" id="QASA01000001">
    <property type="protein sequence ID" value="RDC63374.1"/>
    <property type="molecule type" value="Genomic_DNA"/>
</dbReference>